<organism evidence="2">
    <name type="scientific">marine sediment metagenome</name>
    <dbReference type="NCBI Taxonomy" id="412755"/>
    <lineage>
        <taxon>unclassified sequences</taxon>
        <taxon>metagenomes</taxon>
        <taxon>ecological metagenomes</taxon>
    </lineage>
</organism>
<keyword evidence="1" id="KW-1133">Transmembrane helix</keyword>
<accession>X1SQA6</accession>
<protein>
    <submittedName>
        <fullName evidence="2">Uncharacterized protein</fullName>
    </submittedName>
</protein>
<dbReference type="AlphaFoldDB" id="X1SQA6"/>
<feature type="transmembrane region" description="Helical" evidence="1">
    <location>
        <begin position="7"/>
        <end position="27"/>
    </location>
</feature>
<evidence type="ECO:0000313" key="2">
    <source>
        <dbReference type="EMBL" id="GAI69974.1"/>
    </source>
</evidence>
<keyword evidence="1" id="KW-0472">Membrane</keyword>
<gene>
    <name evidence="2" type="ORF">S12H4_00682</name>
</gene>
<sequence length="149" mass="16857">MKLILQVALGIILAAFLVVFVYLVLVVPTCEWAREASLQGARKREVLKHEVGDRQVLASMIYSAAGYDADEIDARAAERSKRECQYADDDKGLQGRREAFAREMQAPIRKMYEASGGDGYQARKAREMALIWQESLDDYKRGWGIPLDE</sequence>
<dbReference type="EMBL" id="BARW01000095">
    <property type="protein sequence ID" value="GAI69974.1"/>
    <property type="molecule type" value="Genomic_DNA"/>
</dbReference>
<reference evidence="2" key="1">
    <citation type="journal article" date="2014" name="Front. Microbiol.">
        <title>High frequency of phylogenetically diverse reductive dehalogenase-homologous genes in deep subseafloor sedimentary metagenomes.</title>
        <authorList>
            <person name="Kawai M."/>
            <person name="Futagami T."/>
            <person name="Toyoda A."/>
            <person name="Takaki Y."/>
            <person name="Nishi S."/>
            <person name="Hori S."/>
            <person name="Arai W."/>
            <person name="Tsubouchi T."/>
            <person name="Morono Y."/>
            <person name="Uchiyama I."/>
            <person name="Ito T."/>
            <person name="Fujiyama A."/>
            <person name="Inagaki F."/>
            <person name="Takami H."/>
        </authorList>
    </citation>
    <scope>NUCLEOTIDE SEQUENCE</scope>
    <source>
        <strain evidence="2">Expedition CK06-06</strain>
    </source>
</reference>
<comment type="caution">
    <text evidence="2">The sequence shown here is derived from an EMBL/GenBank/DDBJ whole genome shotgun (WGS) entry which is preliminary data.</text>
</comment>
<evidence type="ECO:0000256" key="1">
    <source>
        <dbReference type="SAM" id="Phobius"/>
    </source>
</evidence>
<keyword evidence="1" id="KW-0812">Transmembrane</keyword>
<name>X1SQA6_9ZZZZ</name>
<proteinExistence type="predicted"/>